<dbReference type="OrthoDB" id="3261131at2759"/>
<evidence type="ECO:0000313" key="2">
    <source>
        <dbReference type="Proteomes" id="UP000298030"/>
    </source>
</evidence>
<dbReference type="SUPFAM" id="SSF56112">
    <property type="entry name" value="Protein kinase-like (PK-like)"/>
    <property type="match status" value="1"/>
</dbReference>
<dbReference type="Proteomes" id="UP000298030">
    <property type="component" value="Unassembled WGS sequence"/>
</dbReference>
<dbReference type="EMBL" id="QPFP01000014">
    <property type="protein sequence ID" value="TEB32840.1"/>
    <property type="molecule type" value="Genomic_DNA"/>
</dbReference>
<dbReference type="AlphaFoldDB" id="A0A4Y7TFB7"/>
<sequence length="255" mass="29059">MARFRALTADGHSGGWDGVPLTVVEFRNNLTGISADPRVKAVAHATRLHMAMEKNDALFRGWRLPCLGITVRHSNSPPSPIPRGVHRLPAISQLRKHDGAPDEYVKFQITEYFPARQSYRELYFAEETDTSSEILVKFSRTYGAELHDYCSCGPCAEDPSVRGAAWRVFETGITELVSGFHREEWVHGDLRDANIHYRGDEFRVIDFDWGGKDGEVEYPTPYLNGELIAGRICDDLKIRKEDDLRVLRYTLNKYK</sequence>
<comment type="caution">
    <text evidence="1">The sequence shown here is derived from an EMBL/GenBank/DDBJ whole genome shotgun (WGS) entry which is preliminary data.</text>
</comment>
<gene>
    <name evidence="1" type="ORF">FA13DRAFT_1790523</name>
</gene>
<reference evidence="1 2" key="1">
    <citation type="journal article" date="2019" name="Nat. Ecol. Evol.">
        <title>Megaphylogeny resolves global patterns of mushroom evolution.</title>
        <authorList>
            <person name="Varga T."/>
            <person name="Krizsan K."/>
            <person name="Foldi C."/>
            <person name="Dima B."/>
            <person name="Sanchez-Garcia M."/>
            <person name="Sanchez-Ramirez S."/>
            <person name="Szollosi G.J."/>
            <person name="Szarkandi J.G."/>
            <person name="Papp V."/>
            <person name="Albert L."/>
            <person name="Andreopoulos W."/>
            <person name="Angelini C."/>
            <person name="Antonin V."/>
            <person name="Barry K.W."/>
            <person name="Bougher N.L."/>
            <person name="Buchanan P."/>
            <person name="Buyck B."/>
            <person name="Bense V."/>
            <person name="Catcheside P."/>
            <person name="Chovatia M."/>
            <person name="Cooper J."/>
            <person name="Damon W."/>
            <person name="Desjardin D."/>
            <person name="Finy P."/>
            <person name="Geml J."/>
            <person name="Haridas S."/>
            <person name="Hughes K."/>
            <person name="Justo A."/>
            <person name="Karasinski D."/>
            <person name="Kautmanova I."/>
            <person name="Kiss B."/>
            <person name="Kocsube S."/>
            <person name="Kotiranta H."/>
            <person name="LaButti K.M."/>
            <person name="Lechner B.E."/>
            <person name="Liimatainen K."/>
            <person name="Lipzen A."/>
            <person name="Lukacs Z."/>
            <person name="Mihaltcheva S."/>
            <person name="Morgado L.N."/>
            <person name="Niskanen T."/>
            <person name="Noordeloos M.E."/>
            <person name="Ohm R.A."/>
            <person name="Ortiz-Santana B."/>
            <person name="Ovrebo C."/>
            <person name="Racz N."/>
            <person name="Riley R."/>
            <person name="Savchenko A."/>
            <person name="Shiryaev A."/>
            <person name="Soop K."/>
            <person name="Spirin V."/>
            <person name="Szebenyi C."/>
            <person name="Tomsovsky M."/>
            <person name="Tulloss R.E."/>
            <person name="Uehling J."/>
            <person name="Grigoriev I.V."/>
            <person name="Vagvolgyi C."/>
            <person name="Papp T."/>
            <person name="Martin F.M."/>
            <person name="Miettinen O."/>
            <person name="Hibbett D.S."/>
            <person name="Nagy L.G."/>
        </authorList>
    </citation>
    <scope>NUCLEOTIDE SEQUENCE [LARGE SCALE GENOMIC DNA]</scope>
    <source>
        <strain evidence="1 2">FP101781</strain>
    </source>
</reference>
<organism evidence="1 2">
    <name type="scientific">Coprinellus micaceus</name>
    <name type="common">Glistening ink-cap mushroom</name>
    <name type="synonym">Coprinus micaceus</name>
    <dbReference type="NCBI Taxonomy" id="71717"/>
    <lineage>
        <taxon>Eukaryota</taxon>
        <taxon>Fungi</taxon>
        <taxon>Dikarya</taxon>
        <taxon>Basidiomycota</taxon>
        <taxon>Agaricomycotina</taxon>
        <taxon>Agaricomycetes</taxon>
        <taxon>Agaricomycetidae</taxon>
        <taxon>Agaricales</taxon>
        <taxon>Agaricineae</taxon>
        <taxon>Psathyrellaceae</taxon>
        <taxon>Coprinellus</taxon>
    </lineage>
</organism>
<protein>
    <recommendedName>
        <fullName evidence="3">Protein kinase domain-containing protein</fullName>
    </recommendedName>
</protein>
<proteinExistence type="predicted"/>
<name>A0A4Y7TFB7_COPMI</name>
<accession>A0A4Y7TFB7</accession>
<evidence type="ECO:0008006" key="3">
    <source>
        <dbReference type="Google" id="ProtNLM"/>
    </source>
</evidence>
<keyword evidence="2" id="KW-1185">Reference proteome</keyword>
<evidence type="ECO:0000313" key="1">
    <source>
        <dbReference type="EMBL" id="TEB32840.1"/>
    </source>
</evidence>
<dbReference type="InterPro" id="IPR011009">
    <property type="entry name" value="Kinase-like_dom_sf"/>
</dbReference>